<protein>
    <submittedName>
        <fullName evidence="3">Unannotated protein</fullName>
    </submittedName>
</protein>
<evidence type="ECO:0000313" key="2">
    <source>
        <dbReference type="EMBL" id="CAB4540848.1"/>
    </source>
</evidence>
<feature type="transmembrane region" description="Helical" evidence="1">
    <location>
        <begin position="77"/>
        <end position="102"/>
    </location>
</feature>
<keyword evidence="1" id="KW-0472">Membrane</keyword>
<evidence type="ECO:0000256" key="1">
    <source>
        <dbReference type="SAM" id="Phobius"/>
    </source>
</evidence>
<dbReference type="EMBL" id="CAEZWU010000077">
    <property type="protein sequence ID" value="CAB4667650.1"/>
    <property type="molecule type" value="Genomic_DNA"/>
</dbReference>
<feature type="transmembrane region" description="Helical" evidence="1">
    <location>
        <begin position="108"/>
        <end position="128"/>
    </location>
</feature>
<reference evidence="3" key="1">
    <citation type="submission" date="2020-05" db="EMBL/GenBank/DDBJ databases">
        <authorList>
            <person name="Chiriac C."/>
            <person name="Salcher M."/>
            <person name="Ghai R."/>
            <person name="Kavagutti S V."/>
        </authorList>
    </citation>
    <scope>NUCLEOTIDE SEQUENCE</scope>
</reference>
<keyword evidence="1" id="KW-1133">Transmembrane helix</keyword>
<dbReference type="AlphaFoldDB" id="A0A6J6M0P6"/>
<keyword evidence="1" id="KW-0812">Transmembrane</keyword>
<feature type="transmembrane region" description="Helical" evidence="1">
    <location>
        <begin position="197"/>
        <end position="216"/>
    </location>
</feature>
<feature type="transmembrane region" description="Helical" evidence="1">
    <location>
        <begin position="160"/>
        <end position="185"/>
    </location>
</feature>
<feature type="transmembrane region" description="Helical" evidence="1">
    <location>
        <begin position="7"/>
        <end position="27"/>
    </location>
</feature>
<feature type="transmembrane region" description="Helical" evidence="1">
    <location>
        <begin position="354"/>
        <end position="372"/>
    </location>
</feature>
<evidence type="ECO:0000313" key="3">
    <source>
        <dbReference type="EMBL" id="CAB4667650.1"/>
    </source>
</evidence>
<gene>
    <name evidence="2" type="ORF">UFOPK1353_00916</name>
    <name evidence="3" type="ORF">UFOPK2292_00635</name>
</gene>
<sequence length="470" mass="52827">MSSKNKLRYVSLANFVVYLVLLIGRGWGAHRMLNNEERIAVGSALSQNFFLSLNDYSYGTLFPRIIIHLAVRSPLEYLPITLFAVASLLWALYSLIIFWLIFRATNRYSIATLAGLLLILVPLPGLGMQGVVWNSFWPMFTALTVVVCCSAYETSKSATIGLSILAFFTAASNPVTAVLLALIVFDYWRNEFSRKKILLLASSLFTGLLFSLYVQVRQEPQYRYLGDWTQELAQTSQTFGWIEEAGGSRVRGVPPFDFSNLIQGIPGSIKYFLTQMAPEPFASKWILTESVLSNLFHVFLLAAVFFVVPLGAVLFLRSRNPDSPVPQIVLRLSVIFVLVEALQIYLIGGVVQTRQLLFAPICCYWLAIFLLLPRTLKTKLKFQYAISIGAVSLLLVFGLLAKQNFRDPLDVKLPLVGNGRYEEKDLWRPALRIAREKCDTLSPDAIIIISQKTDIWVDAPVVVKCKFIAK</sequence>
<proteinExistence type="predicted"/>
<feature type="transmembrane region" description="Helical" evidence="1">
    <location>
        <begin position="328"/>
        <end position="348"/>
    </location>
</feature>
<dbReference type="EMBL" id="CAEZSE010000159">
    <property type="protein sequence ID" value="CAB4540848.1"/>
    <property type="molecule type" value="Genomic_DNA"/>
</dbReference>
<accession>A0A6J6M0P6</accession>
<name>A0A6J6M0P6_9ZZZZ</name>
<organism evidence="3">
    <name type="scientific">freshwater metagenome</name>
    <dbReference type="NCBI Taxonomy" id="449393"/>
    <lineage>
        <taxon>unclassified sequences</taxon>
        <taxon>metagenomes</taxon>
        <taxon>ecological metagenomes</taxon>
    </lineage>
</organism>
<feature type="transmembrane region" description="Helical" evidence="1">
    <location>
        <begin position="295"/>
        <end position="316"/>
    </location>
</feature>
<feature type="transmembrane region" description="Helical" evidence="1">
    <location>
        <begin position="384"/>
        <end position="401"/>
    </location>
</feature>